<dbReference type="Gene3D" id="1.10.150.130">
    <property type="match status" value="1"/>
</dbReference>
<dbReference type="PANTHER" id="PTHR30349:SF64">
    <property type="entry name" value="PROPHAGE INTEGRASE INTD-RELATED"/>
    <property type="match status" value="1"/>
</dbReference>
<dbReference type="Pfam" id="PF00589">
    <property type="entry name" value="Phage_integrase"/>
    <property type="match status" value="1"/>
</dbReference>
<dbReference type="InterPro" id="IPR010998">
    <property type="entry name" value="Integrase_recombinase_N"/>
</dbReference>
<dbReference type="Proteomes" id="UP001596138">
    <property type="component" value="Unassembled WGS sequence"/>
</dbReference>
<keyword evidence="3 5" id="KW-0238">DNA-binding</keyword>
<feature type="domain" description="Core-binding (CB)" evidence="8">
    <location>
        <begin position="75"/>
        <end position="165"/>
    </location>
</feature>
<dbReference type="PROSITE" id="PS51898">
    <property type="entry name" value="TYR_RECOMBINASE"/>
    <property type="match status" value="1"/>
</dbReference>
<feature type="region of interest" description="Disordered" evidence="6">
    <location>
        <begin position="382"/>
        <end position="401"/>
    </location>
</feature>
<evidence type="ECO:0000256" key="1">
    <source>
        <dbReference type="ARBA" id="ARBA00008857"/>
    </source>
</evidence>
<dbReference type="Gene3D" id="1.10.443.10">
    <property type="entry name" value="Intergrase catalytic core"/>
    <property type="match status" value="1"/>
</dbReference>
<dbReference type="InterPro" id="IPR011010">
    <property type="entry name" value="DNA_brk_join_enz"/>
</dbReference>
<keyword evidence="2" id="KW-0229">DNA integration</keyword>
<dbReference type="CDD" id="cd01189">
    <property type="entry name" value="INT_ICEBs1_C_like"/>
    <property type="match status" value="1"/>
</dbReference>
<dbReference type="Pfam" id="PF14659">
    <property type="entry name" value="Phage_int_SAM_3"/>
    <property type="match status" value="1"/>
</dbReference>
<gene>
    <name evidence="9" type="ORF">ACFQGU_17455</name>
</gene>
<dbReference type="InterPro" id="IPR050090">
    <property type="entry name" value="Tyrosine_recombinase_XerCD"/>
</dbReference>
<evidence type="ECO:0000313" key="9">
    <source>
        <dbReference type="EMBL" id="MFC6239662.1"/>
    </source>
</evidence>
<keyword evidence="10" id="KW-1185">Reference proteome</keyword>
<feature type="domain" description="Tyr recombinase" evidence="7">
    <location>
        <begin position="186"/>
        <end position="375"/>
    </location>
</feature>
<evidence type="ECO:0000256" key="3">
    <source>
        <dbReference type="ARBA" id="ARBA00023125"/>
    </source>
</evidence>
<organism evidence="9 10">
    <name type="scientific">Longivirga aurantiaca</name>
    <dbReference type="NCBI Taxonomy" id="1837743"/>
    <lineage>
        <taxon>Bacteria</taxon>
        <taxon>Bacillati</taxon>
        <taxon>Actinomycetota</taxon>
        <taxon>Actinomycetes</taxon>
        <taxon>Sporichthyales</taxon>
        <taxon>Sporichthyaceae</taxon>
        <taxon>Longivirga</taxon>
    </lineage>
</organism>
<proteinExistence type="inferred from homology"/>
<accession>A0ABW1T6W5</accession>
<evidence type="ECO:0000256" key="5">
    <source>
        <dbReference type="PROSITE-ProRule" id="PRU01248"/>
    </source>
</evidence>
<dbReference type="InterPro" id="IPR058717">
    <property type="entry name" value="Phage_L5_Integrase_N"/>
</dbReference>
<dbReference type="RefSeq" id="WP_386768976.1">
    <property type="nucleotide sequence ID" value="NZ_JBHSTI010000058.1"/>
</dbReference>
<evidence type="ECO:0000313" key="10">
    <source>
        <dbReference type="Proteomes" id="UP001596138"/>
    </source>
</evidence>
<evidence type="ECO:0000256" key="4">
    <source>
        <dbReference type="ARBA" id="ARBA00023172"/>
    </source>
</evidence>
<dbReference type="SUPFAM" id="SSF56349">
    <property type="entry name" value="DNA breaking-rejoining enzymes"/>
    <property type="match status" value="1"/>
</dbReference>
<evidence type="ECO:0000256" key="6">
    <source>
        <dbReference type="SAM" id="MobiDB-lite"/>
    </source>
</evidence>
<dbReference type="PANTHER" id="PTHR30349">
    <property type="entry name" value="PHAGE INTEGRASE-RELATED"/>
    <property type="match status" value="1"/>
</dbReference>
<dbReference type="InterPro" id="IPR002104">
    <property type="entry name" value="Integrase_catalytic"/>
</dbReference>
<feature type="compositionally biased region" description="Polar residues" evidence="6">
    <location>
        <begin position="387"/>
        <end position="401"/>
    </location>
</feature>
<sequence length="401" mass="43426">MATTAGAAKRKRSSAFGTVEQLPSGRFRVRWQDDNGRRVTAPHTFATKSDARRYLATVEADRIRGTLGARRQVSENLSTYGSAWIAQRPQIKDSTRHQYDIDFRLHIEPLLGQLRLIEIDAEAVRRWHADESLRLREELAGSGRSGAATVARAYRLLRSILQTAVDDEILGRNPCRISGGGDARSTERPVLSAEEIGWLAEAVPGRYRAFVLVAGFTGLRAGEIAALRIADLNLRSGKGSVTVNRRFYRVGGAITVDTPKSRVGARVVALPTFVATELRAHLNAYRPSADGADLVFVTAGGRDVIDGYSQVLRRGLNRIGRSDARAHDLRHSALTSAAEHGATLATLMQMAGHSTPAAAQRYQHATLEHARRVAAAMDKSAAGFVSRSGSKSKASGPADST</sequence>
<dbReference type="InterPro" id="IPR013762">
    <property type="entry name" value="Integrase-like_cat_sf"/>
</dbReference>
<comment type="caution">
    <text evidence="9">The sequence shown here is derived from an EMBL/GenBank/DDBJ whole genome shotgun (WGS) entry which is preliminary data.</text>
</comment>
<dbReference type="Pfam" id="PF26003">
    <property type="entry name" value="Integrase_N_phage"/>
    <property type="match status" value="1"/>
</dbReference>
<protein>
    <submittedName>
        <fullName evidence="9">Tyrosine-type recombinase/integrase</fullName>
    </submittedName>
</protein>
<name>A0ABW1T6W5_9ACTN</name>
<comment type="similarity">
    <text evidence="1">Belongs to the 'phage' integrase family.</text>
</comment>
<reference evidence="10" key="1">
    <citation type="journal article" date="2019" name="Int. J. Syst. Evol. Microbiol.">
        <title>The Global Catalogue of Microorganisms (GCM) 10K type strain sequencing project: providing services to taxonomists for standard genome sequencing and annotation.</title>
        <authorList>
            <consortium name="The Broad Institute Genomics Platform"/>
            <consortium name="The Broad Institute Genome Sequencing Center for Infectious Disease"/>
            <person name="Wu L."/>
            <person name="Ma J."/>
        </authorList>
    </citation>
    <scope>NUCLEOTIDE SEQUENCE [LARGE SCALE GENOMIC DNA]</scope>
    <source>
        <strain evidence="10">CGMCC 4.7317</strain>
    </source>
</reference>
<evidence type="ECO:0000259" key="8">
    <source>
        <dbReference type="PROSITE" id="PS51900"/>
    </source>
</evidence>
<dbReference type="InterPro" id="IPR044068">
    <property type="entry name" value="CB"/>
</dbReference>
<evidence type="ECO:0000256" key="2">
    <source>
        <dbReference type="ARBA" id="ARBA00022908"/>
    </source>
</evidence>
<dbReference type="InterPro" id="IPR004107">
    <property type="entry name" value="Integrase_SAM-like_N"/>
</dbReference>
<dbReference type="EMBL" id="JBHSTI010000058">
    <property type="protein sequence ID" value="MFC6239662.1"/>
    <property type="molecule type" value="Genomic_DNA"/>
</dbReference>
<keyword evidence="4" id="KW-0233">DNA recombination</keyword>
<dbReference type="PROSITE" id="PS51900">
    <property type="entry name" value="CB"/>
    <property type="match status" value="1"/>
</dbReference>
<evidence type="ECO:0000259" key="7">
    <source>
        <dbReference type="PROSITE" id="PS51898"/>
    </source>
</evidence>